<protein>
    <submittedName>
        <fullName evidence="1">Uncharacterized protein</fullName>
    </submittedName>
</protein>
<evidence type="ECO:0000313" key="2">
    <source>
        <dbReference type="Proteomes" id="UP000056502"/>
    </source>
</evidence>
<organism evidence="1">
    <name type="scientific">Leptospira interrogans serovar Hardjo str. Norma</name>
    <dbReference type="NCBI Taxonomy" id="1279460"/>
    <lineage>
        <taxon>Bacteria</taxon>
        <taxon>Pseudomonadati</taxon>
        <taxon>Spirochaetota</taxon>
        <taxon>Spirochaetia</taxon>
        <taxon>Leptospirales</taxon>
        <taxon>Leptospiraceae</taxon>
        <taxon>Leptospira</taxon>
    </lineage>
</organism>
<dbReference type="Proteomes" id="UP000056502">
    <property type="component" value="Chromosome I"/>
</dbReference>
<name>A0A0M5LFM1_LEPIR</name>
<proteinExistence type="predicted"/>
<sequence length="37" mass="4367">MNFELDVKKIFLIINLVFKTNSFDIKKLNFIYDVSGV</sequence>
<accession>A0A0M5LFM1</accession>
<reference evidence="1 2" key="1">
    <citation type="journal article" date="2015" name="Genome Announc.">
        <title>Whole-Genome Sequence of Leptospira interrogans Serovar Hardjo Subtype Hardjoprajitno Strain Norma, Isolated from Cattle in a Leptospirosis Outbreak in Brazil.</title>
        <authorList>
            <person name="Cosate M.R."/>
            <person name="Soares S.C."/>
            <person name="Mendes T.A."/>
            <person name="Raittz R.T."/>
            <person name="Moreira E.C."/>
            <person name="Leite R."/>
            <person name="Fernandes G.R."/>
            <person name="Haddad J.P."/>
            <person name="Ortega J.M."/>
        </authorList>
    </citation>
    <scope>NUCLEOTIDE SEQUENCE [LARGE SCALE GENOMIC DNA]</scope>
    <source>
        <strain evidence="1 2">Norma</strain>
    </source>
</reference>
<dbReference type="PATRIC" id="fig|1279460.3.peg.3116"/>
<evidence type="ECO:0000313" key="1">
    <source>
        <dbReference type="EMBL" id="ALE40236.1"/>
    </source>
</evidence>
<dbReference type="EMBL" id="CP012603">
    <property type="protein sequence ID" value="ALE40236.1"/>
    <property type="molecule type" value="Genomic_DNA"/>
</dbReference>
<dbReference type="AlphaFoldDB" id="A0A0M5LFM1"/>
<gene>
    <name evidence="1" type="ORF">G436_3075</name>
</gene>